<feature type="domain" description="PAS" evidence="2">
    <location>
        <begin position="250"/>
        <end position="321"/>
    </location>
</feature>
<dbReference type="SMART" id="SM00052">
    <property type="entry name" value="EAL"/>
    <property type="match status" value="1"/>
</dbReference>
<dbReference type="SUPFAM" id="SSF141868">
    <property type="entry name" value="EAL domain-like"/>
    <property type="match status" value="1"/>
</dbReference>
<dbReference type="Proteomes" id="UP000179769">
    <property type="component" value="Unassembled WGS sequence"/>
</dbReference>
<evidence type="ECO:0000313" key="6">
    <source>
        <dbReference type="EMBL" id="OHV27979.1"/>
    </source>
</evidence>
<dbReference type="InterPro" id="IPR035919">
    <property type="entry name" value="EAL_sf"/>
</dbReference>
<dbReference type="InterPro" id="IPR052155">
    <property type="entry name" value="Biofilm_reg_signaling"/>
</dbReference>
<feature type="region of interest" description="Disordered" evidence="1">
    <location>
        <begin position="165"/>
        <end position="200"/>
    </location>
</feature>
<dbReference type="NCBIfam" id="TIGR00254">
    <property type="entry name" value="GGDEF"/>
    <property type="match status" value="1"/>
</dbReference>
<dbReference type="CDD" id="cd01949">
    <property type="entry name" value="GGDEF"/>
    <property type="match status" value="1"/>
</dbReference>
<feature type="compositionally biased region" description="Low complexity" evidence="1">
    <location>
        <begin position="165"/>
        <end position="176"/>
    </location>
</feature>
<comment type="caution">
    <text evidence="6">The sequence shown here is derived from an EMBL/GenBank/DDBJ whole genome shotgun (WGS) entry which is preliminary data.</text>
</comment>
<dbReference type="InterPro" id="IPR035965">
    <property type="entry name" value="PAS-like_dom_sf"/>
</dbReference>
<dbReference type="Gene3D" id="3.30.70.270">
    <property type="match status" value="1"/>
</dbReference>
<evidence type="ECO:0000259" key="4">
    <source>
        <dbReference type="PROSITE" id="PS50883"/>
    </source>
</evidence>
<dbReference type="InterPro" id="IPR043128">
    <property type="entry name" value="Rev_trsase/Diguanyl_cyclase"/>
</dbReference>
<proteinExistence type="predicted"/>
<protein>
    <submittedName>
        <fullName evidence="6">Diguanylate cyclase</fullName>
    </submittedName>
</protein>
<dbReference type="EMBL" id="MAXA01000215">
    <property type="protein sequence ID" value="OHV27979.1"/>
    <property type="molecule type" value="Genomic_DNA"/>
</dbReference>
<dbReference type="Pfam" id="PF13426">
    <property type="entry name" value="PAS_9"/>
    <property type="match status" value="1"/>
</dbReference>
<dbReference type="InterPro" id="IPR000014">
    <property type="entry name" value="PAS"/>
</dbReference>
<feature type="domain" description="GGDEF" evidence="5">
    <location>
        <begin position="405"/>
        <end position="538"/>
    </location>
</feature>
<dbReference type="OrthoDB" id="23692at2"/>
<feature type="domain" description="PAC" evidence="3">
    <location>
        <begin position="322"/>
        <end position="374"/>
    </location>
</feature>
<evidence type="ECO:0000313" key="7">
    <source>
        <dbReference type="Proteomes" id="UP000179769"/>
    </source>
</evidence>
<dbReference type="Pfam" id="PF00563">
    <property type="entry name" value="EAL"/>
    <property type="match status" value="1"/>
</dbReference>
<dbReference type="CDD" id="cd01948">
    <property type="entry name" value="EAL"/>
    <property type="match status" value="1"/>
</dbReference>
<accession>A0A1S1Q324</accession>
<dbReference type="SMART" id="SM00091">
    <property type="entry name" value="PAS"/>
    <property type="match status" value="1"/>
</dbReference>
<evidence type="ECO:0000259" key="5">
    <source>
        <dbReference type="PROSITE" id="PS50887"/>
    </source>
</evidence>
<keyword evidence="7" id="KW-1185">Reference proteome</keyword>
<reference evidence="7" key="1">
    <citation type="submission" date="2016-07" db="EMBL/GenBank/DDBJ databases">
        <title>Frankia sp. NRRL B-16219 Genome sequencing.</title>
        <authorList>
            <person name="Ghodhbane-Gtari F."/>
            <person name="Swanson E."/>
            <person name="Gueddou A."/>
            <person name="Louati M."/>
            <person name="Nouioui I."/>
            <person name="Hezbri K."/>
            <person name="Abebe-Akele F."/>
            <person name="Simpson S."/>
            <person name="Morris K."/>
            <person name="Thomas K."/>
            <person name="Gtari M."/>
            <person name="Tisa L.S."/>
        </authorList>
    </citation>
    <scope>NUCLEOTIDE SEQUENCE [LARGE SCALE GENOMIC DNA]</scope>
    <source>
        <strain evidence="7">NRRL B-16219</strain>
    </source>
</reference>
<dbReference type="PROSITE" id="PS50113">
    <property type="entry name" value="PAC"/>
    <property type="match status" value="1"/>
</dbReference>
<sequence>MRKRYSTAGLRYPVTIETETADLVDRWFAEITAVDLLPLAAADARAWLARLAAALVRAVSAEPFRPEIGYDVGARLVHGHVTSGEALGRTVRLFGRHLAHHTGGWARPADGPETSPAGTAHPGAATATAAMGLAGGAPAATGPAATATAAKGLAGRVPTGTATAAMGNSGAAAPGAGPSGEGALLRRPPRADTLPGRVPAASTERVVDLLGELVRGHTETLRERTRDGQAAARRVDLGARARAERERRISQTRLHAVLSGTALGMLVADRTGRIVEASDAALEILGLSGHTAPLAWPLPEIVHPADREVVRWLWREARRGRSRGECRILRPDGTPTWVALTLSTTWPGVAGDWFGVVMLEDITERRRLQEELRFHAQHDPLTGLANRAEFLDRLQAVFRDAPPSARVGLCCLDLDRFKMINEGFGYEVGDQLLAEVARRLGGIAVAERTVARMGGDEFMILVPDCGGLDEMTGIARRVLDTLREPARVDGRDLPATCSIGVVEMAVADTSPSDLVAAADAALTWAKNGGKNRWTAFDPDRGTREAARGLMSRSMRPGLDRGEFSLAYQPIIDLRHGTVAGAEALLRWDHPRLGPTRPGEFIALAEDSGFIVQLGLWVLERACETARDWPAHMFISVNLSARQLREPGLVGAVEKVLDRTGLPPRRLQLELTETVLMDSGGDQVTALHALNDLGVRIVIDDFGTGWSNFVYLSTMPVRGLKLAGLFVEKLGRGTEPGRDDHLVEAIVEFARRLRLSVTAEGVEEPEQAAALRSFGADLGQGHLFGEPVPADEFAATMLSRAFAAS</sequence>
<dbReference type="AlphaFoldDB" id="A0A1S1Q324"/>
<dbReference type="PANTHER" id="PTHR44757:SF2">
    <property type="entry name" value="BIOFILM ARCHITECTURE MAINTENANCE PROTEIN MBAA"/>
    <property type="match status" value="1"/>
</dbReference>
<dbReference type="CDD" id="cd00130">
    <property type="entry name" value="PAS"/>
    <property type="match status" value="1"/>
</dbReference>
<dbReference type="Pfam" id="PF00990">
    <property type="entry name" value="GGDEF"/>
    <property type="match status" value="1"/>
</dbReference>
<dbReference type="PROSITE" id="PS50883">
    <property type="entry name" value="EAL"/>
    <property type="match status" value="1"/>
</dbReference>
<organism evidence="6 7">
    <name type="scientific">Parafrankia soli</name>
    <dbReference type="NCBI Taxonomy" id="2599596"/>
    <lineage>
        <taxon>Bacteria</taxon>
        <taxon>Bacillati</taxon>
        <taxon>Actinomycetota</taxon>
        <taxon>Actinomycetes</taxon>
        <taxon>Frankiales</taxon>
        <taxon>Frankiaceae</taxon>
        <taxon>Parafrankia</taxon>
    </lineage>
</organism>
<dbReference type="Gene3D" id="3.30.450.20">
    <property type="entry name" value="PAS domain"/>
    <property type="match status" value="1"/>
</dbReference>
<feature type="domain" description="EAL" evidence="4">
    <location>
        <begin position="547"/>
        <end position="800"/>
    </location>
</feature>
<evidence type="ECO:0000256" key="1">
    <source>
        <dbReference type="SAM" id="MobiDB-lite"/>
    </source>
</evidence>
<dbReference type="PANTHER" id="PTHR44757">
    <property type="entry name" value="DIGUANYLATE CYCLASE DGCP"/>
    <property type="match status" value="1"/>
</dbReference>
<dbReference type="PROSITE" id="PS50887">
    <property type="entry name" value="GGDEF"/>
    <property type="match status" value="1"/>
</dbReference>
<dbReference type="InterPro" id="IPR029787">
    <property type="entry name" value="Nucleotide_cyclase"/>
</dbReference>
<dbReference type="GO" id="GO:0006355">
    <property type="term" value="P:regulation of DNA-templated transcription"/>
    <property type="evidence" value="ECO:0007669"/>
    <property type="project" value="InterPro"/>
</dbReference>
<dbReference type="InterPro" id="IPR000700">
    <property type="entry name" value="PAS-assoc_C"/>
</dbReference>
<dbReference type="InterPro" id="IPR000160">
    <property type="entry name" value="GGDEF_dom"/>
</dbReference>
<feature type="region of interest" description="Disordered" evidence="1">
    <location>
        <begin position="104"/>
        <end position="123"/>
    </location>
</feature>
<dbReference type="SUPFAM" id="SSF55073">
    <property type="entry name" value="Nucleotide cyclase"/>
    <property type="match status" value="1"/>
</dbReference>
<dbReference type="PROSITE" id="PS50112">
    <property type="entry name" value="PAS"/>
    <property type="match status" value="1"/>
</dbReference>
<dbReference type="RefSeq" id="WP_071064096.1">
    <property type="nucleotide sequence ID" value="NZ_MAXA01000215.1"/>
</dbReference>
<evidence type="ECO:0000259" key="3">
    <source>
        <dbReference type="PROSITE" id="PS50113"/>
    </source>
</evidence>
<dbReference type="NCBIfam" id="TIGR00229">
    <property type="entry name" value="sensory_box"/>
    <property type="match status" value="1"/>
</dbReference>
<dbReference type="SUPFAM" id="SSF55785">
    <property type="entry name" value="PYP-like sensor domain (PAS domain)"/>
    <property type="match status" value="1"/>
</dbReference>
<dbReference type="SMART" id="SM00267">
    <property type="entry name" value="GGDEF"/>
    <property type="match status" value="1"/>
</dbReference>
<name>A0A1S1Q324_9ACTN</name>
<evidence type="ECO:0000259" key="2">
    <source>
        <dbReference type="PROSITE" id="PS50112"/>
    </source>
</evidence>
<gene>
    <name evidence="6" type="ORF">BBK14_18635</name>
</gene>
<dbReference type="InterPro" id="IPR001633">
    <property type="entry name" value="EAL_dom"/>
</dbReference>
<dbReference type="Gene3D" id="3.20.20.450">
    <property type="entry name" value="EAL domain"/>
    <property type="match status" value="1"/>
</dbReference>